<dbReference type="InterPro" id="IPR000792">
    <property type="entry name" value="Tscrpt_reg_LuxR_C"/>
</dbReference>
<evidence type="ECO:0000256" key="2">
    <source>
        <dbReference type="ARBA" id="ARBA00022840"/>
    </source>
</evidence>
<dbReference type="InterPro" id="IPR016032">
    <property type="entry name" value="Sig_transdc_resp-reg_C-effctor"/>
</dbReference>
<dbReference type="SUPFAM" id="SSF48452">
    <property type="entry name" value="TPR-like"/>
    <property type="match status" value="1"/>
</dbReference>
<dbReference type="Proteomes" id="UP001596087">
    <property type="component" value="Unassembled WGS sequence"/>
</dbReference>
<dbReference type="InterPro" id="IPR027417">
    <property type="entry name" value="P-loop_NTPase"/>
</dbReference>
<reference evidence="5" key="1">
    <citation type="journal article" date="2019" name="Int. J. Syst. Evol. Microbiol.">
        <title>The Global Catalogue of Microorganisms (GCM) 10K type strain sequencing project: providing services to taxonomists for standard genome sequencing and annotation.</title>
        <authorList>
            <consortium name="The Broad Institute Genomics Platform"/>
            <consortium name="The Broad Institute Genome Sequencing Center for Infectious Disease"/>
            <person name="Wu L."/>
            <person name="Ma J."/>
        </authorList>
    </citation>
    <scope>NUCLEOTIDE SEQUENCE [LARGE SCALE GENOMIC DNA]</scope>
    <source>
        <strain evidence="5">DFY41</strain>
    </source>
</reference>
<dbReference type="PANTHER" id="PTHR16305:SF35">
    <property type="entry name" value="TRANSCRIPTIONAL ACTIVATOR DOMAIN"/>
    <property type="match status" value="1"/>
</dbReference>
<dbReference type="SUPFAM" id="SSF46894">
    <property type="entry name" value="C-terminal effector domain of the bipartite response regulators"/>
    <property type="match status" value="1"/>
</dbReference>
<sequence>MEEPLLLGRDAEREQVRQLLTTARRGVSGTLVISGEPGVGKTALLEDVLADEATDGMLVLRATGLDTERHVPFAGLLQLLRPVLDRLDGLVPAHAAALGGALELSEAAPGSGDRFMIGAAVLGLLSRCAEEGPVVVVVDDLHALDLPSAEALVFAARRLAADPVVVLATARSPEADRLVAGLPVLRLGGLPDDAAASLAARAVGGPLAAGRLEPLLTLASGNPLALLELAGDDLDALATDPADLPARVPDAVTAAFDRRLDQLDEDCRTALLVAAVCGGDLLVTTQACQELGVDVEALAGAEDAGLVAVRAGQVTFRHPLVRAAAYSRVGARERRAAHAAVAGSLPETDADRRAWHLAEAVWRPDAEISDLLAAAGERARGRTAYSVASGAFERSARLHPDPDRRADLLLMAAETAWSAGLTERALGLLDAHARSHPSDAARVRELALRGGIAARTGQLRDAREMLVAAADLSTDPAEECTYLSDAVHASFYLAGVPAALQIARRLETLAPRVTDPKARALGLIATGMARVVSGEAGGAEDLRAAVPLIRSTEALHRDPHRLSCVMLVPLFLRDADQAATLLEYVDHVRSVAGVGALPAVLWHVARDQATTSSWAQAEANYCEAARLAEETGQVTEHVMALAGLCWLEARQGREEVCRSYAEDVLAQLEATHLHLAHAWTRFALGDLELSLGEPARAVEQFRALEAIMRTHELADVDLVPGPELAEALMRLGETQRAAAVAADYARAAEAKGQPWALARAARARGLVTQDLASDGCFETALGLHAATLDRFETARTRLAYGGWLRRSARRVDAREQLRAALDDFEDLGAARWAEHAATELAATGETVHRRGADPRSLLTPQELQVSLLLVEGRTTREAAAALFLSPKTVEYHLRKVYTKLGIGSRAELADVLSG</sequence>
<accession>A0ABW0BDY4</accession>
<dbReference type="PRINTS" id="PR00038">
    <property type="entry name" value="HTHLUXR"/>
</dbReference>
<dbReference type="Gene3D" id="1.10.10.10">
    <property type="entry name" value="Winged helix-like DNA-binding domain superfamily/Winged helix DNA-binding domain"/>
    <property type="match status" value="1"/>
</dbReference>
<dbReference type="InterPro" id="IPR036388">
    <property type="entry name" value="WH-like_DNA-bd_sf"/>
</dbReference>
<dbReference type="RefSeq" id="WP_378585605.1">
    <property type="nucleotide sequence ID" value="NZ_JBHSKD010000002.1"/>
</dbReference>
<organism evidence="4 5">
    <name type="scientific">Nocardioides taihuensis</name>
    <dbReference type="NCBI Taxonomy" id="1835606"/>
    <lineage>
        <taxon>Bacteria</taxon>
        <taxon>Bacillati</taxon>
        <taxon>Actinomycetota</taxon>
        <taxon>Actinomycetes</taxon>
        <taxon>Propionibacteriales</taxon>
        <taxon>Nocardioidaceae</taxon>
        <taxon>Nocardioides</taxon>
    </lineage>
</organism>
<evidence type="ECO:0000313" key="4">
    <source>
        <dbReference type="EMBL" id="MFC5175208.1"/>
    </source>
</evidence>
<dbReference type="EMBL" id="JBHSKD010000002">
    <property type="protein sequence ID" value="MFC5175208.1"/>
    <property type="molecule type" value="Genomic_DNA"/>
</dbReference>
<dbReference type="SUPFAM" id="SSF52540">
    <property type="entry name" value="P-loop containing nucleoside triphosphate hydrolases"/>
    <property type="match status" value="1"/>
</dbReference>
<feature type="domain" description="HTH luxR-type" evidence="3">
    <location>
        <begin position="851"/>
        <end position="914"/>
    </location>
</feature>
<comment type="caution">
    <text evidence="4">The sequence shown here is derived from an EMBL/GenBank/DDBJ whole genome shotgun (WGS) entry which is preliminary data.</text>
</comment>
<proteinExistence type="predicted"/>
<keyword evidence="2" id="KW-0067">ATP-binding</keyword>
<protein>
    <submittedName>
        <fullName evidence="4">AAA family ATPase</fullName>
    </submittedName>
</protein>
<keyword evidence="1" id="KW-0547">Nucleotide-binding</keyword>
<dbReference type="CDD" id="cd06170">
    <property type="entry name" value="LuxR_C_like"/>
    <property type="match status" value="1"/>
</dbReference>
<dbReference type="Gene3D" id="3.40.50.300">
    <property type="entry name" value="P-loop containing nucleotide triphosphate hydrolases"/>
    <property type="match status" value="1"/>
</dbReference>
<keyword evidence="5" id="KW-1185">Reference proteome</keyword>
<dbReference type="SMART" id="SM00421">
    <property type="entry name" value="HTH_LUXR"/>
    <property type="match status" value="1"/>
</dbReference>
<dbReference type="PANTHER" id="PTHR16305">
    <property type="entry name" value="TESTICULAR SOLUBLE ADENYLYL CYCLASE"/>
    <property type="match status" value="1"/>
</dbReference>
<evidence type="ECO:0000313" key="5">
    <source>
        <dbReference type="Proteomes" id="UP001596087"/>
    </source>
</evidence>
<dbReference type="InterPro" id="IPR011990">
    <property type="entry name" value="TPR-like_helical_dom_sf"/>
</dbReference>
<dbReference type="Gene3D" id="1.25.40.10">
    <property type="entry name" value="Tetratricopeptide repeat domain"/>
    <property type="match status" value="1"/>
</dbReference>
<name>A0ABW0BDY4_9ACTN</name>
<dbReference type="Pfam" id="PF00196">
    <property type="entry name" value="GerE"/>
    <property type="match status" value="1"/>
</dbReference>
<gene>
    <name evidence="4" type="ORF">ACFPGP_00910</name>
</gene>
<dbReference type="Pfam" id="PF13191">
    <property type="entry name" value="AAA_16"/>
    <property type="match status" value="1"/>
</dbReference>
<evidence type="ECO:0000259" key="3">
    <source>
        <dbReference type="PROSITE" id="PS50043"/>
    </source>
</evidence>
<dbReference type="InterPro" id="IPR041664">
    <property type="entry name" value="AAA_16"/>
</dbReference>
<evidence type="ECO:0000256" key="1">
    <source>
        <dbReference type="ARBA" id="ARBA00022741"/>
    </source>
</evidence>
<dbReference type="PROSITE" id="PS50043">
    <property type="entry name" value="HTH_LUXR_2"/>
    <property type="match status" value="1"/>
</dbReference>